<proteinExistence type="predicted"/>
<name>A0A940NK08_9BACI</name>
<dbReference type="Proteomes" id="UP000682134">
    <property type="component" value="Unassembled WGS sequence"/>
</dbReference>
<organism evidence="1 2">
    <name type="scientific">Gottfriedia endophytica</name>
    <dbReference type="NCBI Taxonomy" id="2820819"/>
    <lineage>
        <taxon>Bacteria</taxon>
        <taxon>Bacillati</taxon>
        <taxon>Bacillota</taxon>
        <taxon>Bacilli</taxon>
        <taxon>Bacillales</taxon>
        <taxon>Bacillaceae</taxon>
        <taxon>Gottfriedia</taxon>
    </lineage>
</organism>
<protein>
    <submittedName>
        <fullName evidence="1">DUF3189 family protein</fullName>
    </submittedName>
</protein>
<dbReference type="EMBL" id="JAGIYQ010000001">
    <property type="protein sequence ID" value="MBP0723599.1"/>
    <property type="molecule type" value="Genomic_DNA"/>
</dbReference>
<evidence type="ECO:0000313" key="2">
    <source>
        <dbReference type="Proteomes" id="UP000682134"/>
    </source>
</evidence>
<dbReference type="AlphaFoldDB" id="A0A940NK08"/>
<comment type="caution">
    <text evidence="1">The sequence shown here is derived from an EMBL/GenBank/DDBJ whole genome shotgun (WGS) entry which is preliminary data.</text>
</comment>
<dbReference type="Pfam" id="PF11385">
    <property type="entry name" value="DUF3189"/>
    <property type="match status" value="1"/>
</dbReference>
<reference evidence="1" key="1">
    <citation type="submission" date="2021-04" db="EMBL/GenBank/DDBJ databases">
        <title>Genome seq and assembly of Bacillus sp.</title>
        <authorList>
            <person name="Chhetri G."/>
        </authorList>
    </citation>
    <scope>NUCLEOTIDE SEQUENCE</scope>
    <source>
        <strain evidence="1">RG28</strain>
    </source>
</reference>
<evidence type="ECO:0000313" key="1">
    <source>
        <dbReference type="EMBL" id="MBP0723599.1"/>
    </source>
</evidence>
<dbReference type="InterPro" id="IPR021525">
    <property type="entry name" value="DUF3189"/>
</dbReference>
<keyword evidence="2" id="KW-1185">Reference proteome</keyword>
<sequence length="171" mass="19550">MIYIYNDFGGTHTTMMAVAYHLNQLPQSERKLTTDEILNIKYFNKLTKEDFGKLIFHGKDEDGHSVYTIGRRSQDLVVPALRDLFLLLHDKYNFDERIVFSNTSPTVPFPMTMGGFFSRTLKINSIGVPLLVMGAKQCCDNVFRLVEYTKEVGKSNLGKKVVVLNNELFKS</sequence>
<dbReference type="RefSeq" id="WP_209401113.1">
    <property type="nucleotide sequence ID" value="NZ_JAGIYQ010000001.1"/>
</dbReference>
<gene>
    <name evidence="1" type="ORF">J5Y03_00185</name>
</gene>
<accession>A0A940NK08</accession>